<evidence type="ECO:0000256" key="6">
    <source>
        <dbReference type="SAM" id="Phobius"/>
    </source>
</evidence>
<feature type="transmembrane region" description="Helical" evidence="6">
    <location>
        <begin position="689"/>
        <end position="715"/>
    </location>
</feature>
<feature type="transmembrane region" description="Helical" evidence="6">
    <location>
        <begin position="347"/>
        <end position="363"/>
    </location>
</feature>
<dbReference type="CDD" id="cd17330">
    <property type="entry name" value="MFS_SLC46_TetA_like"/>
    <property type="match status" value="1"/>
</dbReference>
<organism evidence="8 9">
    <name type="scientific">Rhizoctonia solani</name>
    <dbReference type="NCBI Taxonomy" id="456999"/>
    <lineage>
        <taxon>Eukaryota</taxon>
        <taxon>Fungi</taxon>
        <taxon>Dikarya</taxon>
        <taxon>Basidiomycota</taxon>
        <taxon>Agaricomycotina</taxon>
        <taxon>Agaricomycetes</taxon>
        <taxon>Cantharellales</taxon>
        <taxon>Ceratobasidiaceae</taxon>
        <taxon>Rhizoctonia</taxon>
    </lineage>
</organism>
<feature type="transmembrane region" description="Helical" evidence="6">
    <location>
        <begin position="653"/>
        <end position="677"/>
    </location>
</feature>
<keyword evidence="4 6" id="KW-1133">Transmembrane helix</keyword>
<feature type="transmembrane region" description="Helical" evidence="6">
    <location>
        <begin position="144"/>
        <end position="166"/>
    </location>
</feature>
<evidence type="ECO:0000313" key="9">
    <source>
        <dbReference type="Proteomes" id="UP000650582"/>
    </source>
</evidence>
<evidence type="ECO:0000256" key="2">
    <source>
        <dbReference type="ARBA" id="ARBA00022448"/>
    </source>
</evidence>
<dbReference type="GO" id="GO:0016020">
    <property type="term" value="C:membrane"/>
    <property type="evidence" value="ECO:0007669"/>
    <property type="project" value="UniProtKB-SubCell"/>
</dbReference>
<gene>
    <name evidence="8" type="ORF">RHS04_09149</name>
</gene>
<feature type="transmembrane region" description="Helical" evidence="6">
    <location>
        <begin position="625"/>
        <end position="647"/>
    </location>
</feature>
<evidence type="ECO:0000256" key="1">
    <source>
        <dbReference type="ARBA" id="ARBA00004141"/>
    </source>
</evidence>
<dbReference type="InterPro" id="IPR036259">
    <property type="entry name" value="MFS_trans_sf"/>
</dbReference>
<proteinExistence type="predicted"/>
<protein>
    <submittedName>
        <fullName evidence="8">Mfs general substrate transporter</fullName>
    </submittedName>
</protein>
<feature type="transmembrane region" description="Helical" evidence="6">
    <location>
        <begin position="721"/>
        <end position="745"/>
    </location>
</feature>
<dbReference type="Proteomes" id="UP000650582">
    <property type="component" value="Unassembled WGS sequence"/>
</dbReference>
<accession>A0A8H7H0F8</accession>
<reference evidence="8" key="1">
    <citation type="submission" date="2020-09" db="EMBL/GenBank/DDBJ databases">
        <title>Comparative genome analyses of four rice-infecting Rhizoctonia solani isolates reveal extensive enrichment of homogalacturonan modification genes.</title>
        <authorList>
            <person name="Lee D.-Y."/>
            <person name="Jeon J."/>
            <person name="Kim K.-T."/>
            <person name="Cheong K."/>
            <person name="Song H."/>
            <person name="Choi G."/>
            <person name="Ko J."/>
            <person name="Opiyo S.O."/>
            <person name="Zuo S."/>
            <person name="Madhav S."/>
            <person name="Lee Y.-H."/>
            <person name="Wang G.-L."/>
        </authorList>
    </citation>
    <scope>NUCLEOTIDE SEQUENCE</scope>
    <source>
        <strain evidence="8">AG1-IA YN-7</strain>
    </source>
</reference>
<sequence>MIFSGPSLRWFGLNIVRALSIAALILVISSSIVIMVRDANALCREIDLRVKSQSNELDRNPNIGQAYMPWSTVPLQPGGGFFAILSRLLIILQCILLILAELGWPHSFFIKFVPILGHEYGVGILGLIQALLSTLILSHRIPTFPLISAFILFAVACLNIIIGLILREKVHNYRAWSVTTPNEVCPELALPKNRRISFRPRGKRSTIFNSVGDPTCSKIEKLPIYTESYESKNQRSEALTSNKPPLVVTSLGFGRQAQQGAEAEWCCLPIPEHSHPKLRSRRDGSVEKEDFSDERVAHKSKRTLLPLKQLIVLCLMRFAEPVSFSVIFPFVSQMIEEVGVTNDPKAIGYYSGFIEGVFALAQFCTGRRPVLILGLCGVIGSTILFGTSKSFPMMIASRALSGALSGNVAVIKSALAEITDETNQGAAFAYLPLCWSIGPTLGGFLSHPAERYPSAFDYELLRQYPFLLPCIVGSGLSTIGLIAGIFFFEETLIKAKRPSRSSILSAEYRPIPREVPREIEARFSNDSSSTPHQIDEPIPSMRDILTSTVVRRVLVSYAFMALISVSLNAVCVLWLYTPAKLGGIGFTTSEIGITLAASGLLTTIVAIIVFPPIERWVGVVTLYKFGMAMQVVSVITFPLAHAMALAAGKKGAYFGASIMLSIRCIAGVVFVCNMLLVNRSAPNRRSLGVVNGLAQMVASASRALGPAAATTLFAISVQKDLLGGSLVWFVLATIGILGVMAACQIPSDRAMRDSM</sequence>
<dbReference type="InterPro" id="IPR011701">
    <property type="entry name" value="MFS"/>
</dbReference>
<keyword evidence="3 6" id="KW-0812">Transmembrane</keyword>
<feature type="transmembrane region" description="Helical" evidence="6">
    <location>
        <begin position="12"/>
        <end position="36"/>
    </location>
</feature>
<feature type="domain" description="DUF7598" evidence="7">
    <location>
        <begin position="81"/>
        <end position="139"/>
    </location>
</feature>
<dbReference type="Pfam" id="PF24535">
    <property type="entry name" value="DUF7598"/>
    <property type="match status" value="1"/>
</dbReference>
<comment type="subcellular location">
    <subcellularLocation>
        <location evidence="1">Membrane</location>
        <topology evidence="1">Multi-pass membrane protein</topology>
    </subcellularLocation>
</comment>
<feature type="transmembrane region" description="Helical" evidence="6">
    <location>
        <begin position="591"/>
        <end position="613"/>
    </location>
</feature>
<dbReference type="SUPFAM" id="SSF103473">
    <property type="entry name" value="MFS general substrate transporter"/>
    <property type="match status" value="1"/>
</dbReference>
<evidence type="ECO:0000256" key="4">
    <source>
        <dbReference type="ARBA" id="ARBA00022989"/>
    </source>
</evidence>
<dbReference type="GO" id="GO:0022857">
    <property type="term" value="F:transmembrane transporter activity"/>
    <property type="evidence" value="ECO:0007669"/>
    <property type="project" value="InterPro"/>
</dbReference>
<dbReference type="EMBL" id="JACYCC010000347">
    <property type="protein sequence ID" value="KAF8668081.1"/>
    <property type="molecule type" value="Genomic_DNA"/>
</dbReference>
<comment type="caution">
    <text evidence="8">The sequence shown here is derived from an EMBL/GenBank/DDBJ whole genome shotgun (WGS) entry which is preliminary data.</text>
</comment>
<evidence type="ECO:0000256" key="3">
    <source>
        <dbReference type="ARBA" id="ARBA00022692"/>
    </source>
</evidence>
<name>A0A8H7H0F8_9AGAM</name>
<feature type="transmembrane region" description="Helical" evidence="6">
    <location>
        <begin position="310"/>
        <end position="335"/>
    </location>
</feature>
<evidence type="ECO:0000313" key="8">
    <source>
        <dbReference type="EMBL" id="KAF8668081.1"/>
    </source>
</evidence>
<keyword evidence="5 6" id="KW-0472">Membrane</keyword>
<dbReference type="Gene3D" id="1.20.1250.20">
    <property type="entry name" value="MFS general substrate transporter like domains"/>
    <property type="match status" value="1"/>
</dbReference>
<dbReference type="PANTHER" id="PTHR23504:SF15">
    <property type="entry name" value="MAJOR FACILITATOR SUPERFAMILY (MFS) PROFILE DOMAIN-CONTAINING PROTEIN"/>
    <property type="match status" value="1"/>
</dbReference>
<dbReference type="Pfam" id="PF07690">
    <property type="entry name" value="MFS_1"/>
    <property type="match status" value="1"/>
</dbReference>
<feature type="transmembrane region" description="Helical" evidence="6">
    <location>
        <begin position="466"/>
        <end position="488"/>
    </location>
</feature>
<evidence type="ECO:0000259" key="7">
    <source>
        <dbReference type="Pfam" id="PF24535"/>
    </source>
</evidence>
<feature type="transmembrane region" description="Helical" evidence="6">
    <location>
        <begin position="78"/>
        <end position="99"/>
    </location>
</feature>
<dbReference type="PANTHER" id="PTHR23504">
    <property type="entry name" value="MAJOR FACILITATOR SUPERFAMILY DOMAIN-CONTAINING PROTEIN 10"/>
    <property type="match status" value="1"/>
</dbReference>
<evidence type="ECO:0000256" key="5">
    <source>
        <dbReference type="ARBA" id="ARBA00023136"/>
    </source>
</evidence>
<feature type="transmembrane region" description="Helical" evidence="6">
    <location>
        <begin position="370"/>
        <end position="387"/>
    </location>
</feature>
<dbReference type="InterPro" id="IPR056019">
    <property type="entry name" value="DUF7598"/>
</dbReference>
<feature type="transmembrane region" description="Helical" evidence="6">
    <location>
        <begin position="554"/>
        <end position="576"/>
    </location>
</feature>
<keyword evidence="2" id="KW-0813">Transport</keyword>
<dbReference type="AlphaFoldDB" id="A0A8H7H0F8"/>